<dbReference type="Gene3D" id="3.20.20.120">
    <property type="entry name" value="Enolase-like C-terminal domain"/>
    <property type="match status" value="1"/>
</dbReference>
<protein>
    <recommendedName>
        <fullName evidence="3">glucarate dehydratase</fullName>
        <ecNumber evidence="3">4.2.1.40</ecNumber>
    </recommendedName>
</protein>
<sequence>MTIIDSRITDLQVYPLAFSDPPLLNAAGVHEPLALRTLVRLQAGDVVAWGEGRGDALPADVVPALCEAVLGLDVFATSRIEAAVDTVLRRLRPDLGAQARLVTFAPIEVAALDAQGKLLERPVSELLGGALRDRVDYSAYLFFKWAGHLDGEPDEWGEAMDPDGIVAQAKLLVDRYGFRSFKLKAGALHPDIEVESLRALAEAFPGMPLRIDPNGAWTHQTALEVAHRTDGLLEYLEDPVLGIDGMSRIHAETGVPLATNMCVVETAHLRPAVRADAVQVLLSDHHYWGGLRRTKELAAICEAMDIGVSMHSNSHLGISLAAMTHVAAAIPNLSHACDTHFPWNRADDVVTEGGIEIVDGAVTVPTGPGLGVEVNLDRVAELHERYVESGHRTRDDGGYMRRWDPTFTDARPRY</sequence>
<evidence type="ECO:0000313" key="5">
    <source>
        <dbReference type="EMBL" id="SKC74791.1"/>
    </source>
</evidence>
<dbReference type="PANTHER" id="PTHR48080:SF4">
    <property type="entry name" value="GLUCARATE DEHYDRATASE"/>
    <property type="match status" value="1"/>
</dbReference>
<feature type="domain" description="Mandelate racemase/muconate lactonizing enzyme C-terminal" evidence="4">
    <location>
        <begin position="162"/>
        <end position="256"/>
    </location>
</feature>
<organism evidence="5 6">
    <name type="scientific">Krasilnikoviella flava</name>
    <dbReference type="NCBI Taxonomy" id="526729"/>
    <lineage>
        <taxon>Bacteria</taxon>
        <taxon>Bacillati</taxon>
        <taxon>Actinomycetota</taxon>
        <taxon>Actinomycetes</taxon>
        <taxon>Micrococcales</taxon>
        <taxon>Promicromonosporaceae</taxon>
        <taxon>Krasilnikoviella</taxon>
    </lineage>
</organism>
<dbReference type="Pfam" id="PF13378">
    <property type="entry name" value="MR_MLE_C"/>
    <property type="match status" value="1"/>
</dbReference>
<evidence type="ECO:0000256" key="1">
    <source>
        <dbReference type="ARBA" id="ARBA00001426"/>
    </source>
</evidence>
<evidence type="ECO:0000259" key="4">
    <source>
        <dbReference type="SMART" id="SM00922"/>
    </source>
</evidence>
<accession>A0A1T5LFL8</accession>
<evidence type="ECO:0000256" key="3">
    <source>
        <dbReference type="ARBA" id="ARBA00011973"/>
    </source>
</evidence>
<dbReference type="RefSeq" id="WP_079575619.1">
    <property type="nucleotide sequence ID" value="NZ_FUZQ01000006.1"/>
</dbReference>
<dbReference type="SFLD" id="SFLDG00055">
    <property type="entry name" value="glucarate_dehydratase"/>
    <property type="match status" value="1"/>
</dbReference>
<dbReference type="AlphaFoldDB" id="A0A1T5LFL8"/>
<dbReference type="Proteomes" id="UP000189777">
    <property type="component" value="Unassembled WGS sequence"/>
</dbReference>
<evidence type="ECO:0000313" key="6">
    <source>
        <dbReference type="Proteomes" id="UP000189777"/>
    </source>
</evidence>
<dbReference type="SMART" id="SM00922">
    <property type="entry name" value="MR_MLE"/>
    <property type="match status" value="1"/>
</dbReference>
<dbReference type="InterPro" id="IPR029017">
    <property type="entry name" value="Enolase-like_N"/>
</dbReference>
<proteinExistence type="predicted"/>
<keyword evidence="6" id="KW-1185">Reference proteome</keyword>
<name>A0A1T5LFL8_9MICO</name>
<dbReference type="InterPro" id="IPR013342">
    <property type="entry name" value="Mandelate_racemase_C"/>
</dbReference>
<dbReference type="STRING" id="526729.SAMN04324258_3334"/>
<dbReference type="EC" id="4.2.1.40" evidence="3"/>
<comment type="pathway">
    <text evidence="2">Carbohydrate acid metabolism; D-glucarate degradation; 2,5-dioxopentanoate from D-glucarate: step 1/2.</text>
</comment>
<evidence type="ECO:0000256" key="2">
    <source>
        <dbReference type="ARBA" id="ARBA00005183"/>
    </source>
</evidence>
<dbReference type="InterPro" id="IPR029065">
    <property type="entry name" value="Enolase_C-like"/>
</dbReference>
<dbReference type="SFLD" id="SFLDS00001">
    <property type="entry name" value="Enolase"/>
    <property type="match status" value="1"/>
</dbReference>
<gene>
    <name evidence="5" type="ORF">SAMN04324258_3334</name>
</gene>
<dbReference type="EMBL" id="FUZQ01000006">
    <property type="protein sequence ID" value="SKC74791.1"/>
    <property type="molecule type" value="Genomic_DNA"/>
</dbReference>
<reference evidence="5 6" key="1">
    <citation type="submission" date="2017-02" db="EMBL/GenBank/DDBJ databases">
        <authorList>
            <person name="Peterson S.W."/>
        </authorList>
    </citation>
    <scope>NUCLEOTIDE SEQUENCE [LARGE SCALE GENOMIC DNA]</scope>
    <source>
        <strain evidence="5 6">DSM 21481</strain>
    </source>
</reference>
<dbReference type="Gene3D" id="3.30.390.10">
    <property type="entry name" value="Enolase-like, N-terminal domain"/>
    <property type="match status" value="1"/>
</dbReference>
<dbReference type="PANTHER" id="PTHR48080">
    <property type="entry name" value="D-GALACTONATE DEHYDRATASE-RELATED"/>
    <property type="match status" value="1"/>
</dbReference>
<dbReference type="SUPFAM" id="SSF51604">
    <property type="entry name" value="Enolase C-terminal domain-like"/>
    <property type="match status" value="1"/>
</dbReference>
<dbReference type="InterPro" id="IPR034593">
    <property type="entry name" value="DgoD-like"/>
</dbReference>
<dbReference type="SUPFAM" id="SSF54826">
    <property type="entry name" value="Enolase N-terminal domain-like"/>
    <property type="match status" value="1"/>
</dbReference>
<dbReference type="OrthoDB" id="9774531at2"/>
<comment type="catalytic activity">
    <reaction evidence="1">
        <text>D-glucarate = 5-dehydro-4-deoxy-D-glucarate + H2O</text>
        <dbReference type="Rhea" id="RHEA:14573"/>
        <dbReference type="ChEBI" id="CHEBI:15377"/>
        <dbReference type="ChEBI" id="CHEBI:30612"/>
        <dbReference type="ChEBI" id="CHEBI:42819"/>
        <dbReference type="EC" id="4.2.1.40"/>
    </reaction>
</comment>
<dbReference type="InterPro" id="IPR036849">
    <property type="entry name" value="Enolase-like_C_sf"/>
</dbReference>
<dbReference type="GO" id="GO:0008872">
    <property type="term" value="F:glucarate dehydratase activity"/>
    <property type="evidence" value="ECO:0007669"/>
    <property type="project" value="UniProtKB-EC"/>
</dbReference>